<proteinExistence type="predicted"/>
<feature type="chain" id="PRO_5014740176" evidence="1">
    <location>
        <begin position="21"/>
        <end position="72"/>
    </location>
</feature>
<evidence type="ECO:0000313" key="2">
    <source>
        <dbReference type="EMBL" id="MBW32621.1"/>
    </source>
</evidence>
<dbReference type="AlphaFoldDB" id="A0A2M3ZVS3"/>
<name>A0A2M3ZVS3_9DIPT</name>
<accession>A0A2M3ZVS3</accession>
<reference evidence="2" key="1">
    <citation type="submission" date="2018-01" db="EMBL/GenBank/DDBJ databases">
        <title>An insight into the sialome of Amazonian anophelines.</title>
        <authorList>
            <person name="Ribeiro J.M."/>
            <person name="Scarpassa V."/>
            <person name="Calvo E."/>
        </authorList>
    </citation>
    <scope>NUCLEOTIDE SEQUENCE</scope>
    <source>
        <tissue evidence="2">Salivary glands</tissue>
    </source>
</reference>
<protein>
    <submittedName>
        <fullName evidence="2">Putative secreted peptide</fullName>
    </submittedName>
</protein>
<organism evidence="2">
    <name type="scientific">Anopheles braziliensis</name>
    <dbReference type="NCBI Taxonomy" id="58242"/>
    <lineage>
        <taxon>Eukaryota</taxon>
        <taxon>Metazoa</taxon>
        <taxon>Ecdysozoa</taxon>
        <taxon>Arthropoda</taxon>
        <taxon>Hexapoda</taxon>
        <taxon>Insecta</taxon>
        <taxon>Pterygota</taxon>
        <taxon>Neoptera</taxon>
        <taxon>Endopterygota</taxon>
        <taxon>Diptera</taxon>
        <taxon>Nematocera</taxon>
        <taxon>Culicoidea</taxon>
        <taxon>Culicidae</taxon>
        <taxon>Anophelinae</taxon>
        <taxon>Anopheles</taxon>
    </lineage>
</organism>
<keyword evidence="1" id="KW-0732">Signal</keyword>
<feature type="signal peptide" evidence="1">
    <location>
        <begin position="1"/>
        <end position="20"/>
    </location>
</feature>
<dbReference type="EMBL" id="GGFM01011870">
    <property type="protein sequence ID" value="MBW32621.1"/>
    <property type="molecule type" value="Transcribed_RNA"/>
</dbReference>
<sequence>MSRFQFLLFALLLAPQLLHHHKFYAYRIDEQETECKPWKETPRYGQKEFAMIVGIGISVGICMRDSMGLHLS</sequence>
<evidence type="ECO:0000256" key="1">
    <source>
        <dbReference type="SAM" id="SignalP"/>
    </source>
</evidence>